<proteinExistence type="predicted"/>
<comment type="caution">
    <text evidence="1">The sequence shown here is derived from an EMBL/GenBank/DDBJ whole genome shotgun (WGS) entry which is preliminary data.</text>
</comment>
<reference evidence="1" key="1">
    <citation type="journal article" date="2014" name="Front. Microbiol.">
        <title>High frequency of phylogenetically diverse reductive dehalogenase-homologous genes in deep subseafloor sedimentary metagenomes.</title>
        <authorList>
            <person name="Kawai M."/>
            <person name="Futagami T."/>
            <person name="Toyoda A."/>
            <person name="Takaki Y."/>
            <person name="Nishi S."/>
            <person name="Hori S."/>
            <person name="Arai W."/>
            <person name="Tsubouchi T."/>
            <person name="Morono Y."/>
            <person name="Uchiyama I."/>
            <person name="Ito T."/>
            <person name="Fujiyama A."/>
            <person name="Inagaki F."/>
            <person name="Takami H."/>
        </authorList>
    </citation>
    <scope>NUCLEOTIDE SEQUENCE</scope>
    <source>
        <strain evidence="1">Expedition CK06-06</strain>
    </source>
</reference>
<gene>
    <name evidence="1" type="ORF">S01H1_17382</name>
</gene>
<accession>X0RRS2</accession>
<dbReference type="AlphaFoldDB" id="X0RRS2"/>
<evidence type="ECO:0000313" key="1">
    <source>
        <dbReference type="EMBL" id="GAF71539.1"/>
    </source>
</evidence>
<sequence>MVADQKAEGAIPSTRFSRSSAVERRAVNLIVVGANPTGRAKSFGARSTF</sequence>
<dbReference type="EMBL" id="BARS01009217">
    <property type="protein sequence ID" value="GAF71539.1"/>
    <property type="molecule type" value="Genomic_DNA"/>
</dbReference>
<protein>
    <submittedName>
        <fullName evidence="1">Uncharacterized protein</fullName>
    </submittedName>
</protein>
<organism evidence="1">
    <name type="scientific">marine sediment metagenome</name>
    <dbReference type="NCBI Taxonomy" id="412755"/>
    <lineage>
        <taxon>unclassified sequences</taxon>
        <taxon>metagenomes</taxon>
        <taxon>ecological metagenomes</taxon>
    </lineage>
</organism>
<name>X0RRS2_9ZZZZ</name>